<protein>
    <submittedName>
        <fullName evidence="2">Uncharacterized protein</fullName>
    </submittedName>
</protein>
<dbReference type="EMBL" id="JAVYJV010000011">
    <property type="protein sequence ID" value="KAK4358779.1"/>
    <property type="molecule type" value="Genomic_DNA"/>
</dbReference>
<evidence type="ECO:0000313" key="2">
    <source>
        <dbReference type="EMBL" id="KAK4358779.1"/>
    </source>
</evidence>
<accession>A0AAE1VET0</accession>
<comment type="caution">
    <text evidence="2">The sequence shown here is derived from an EMBL/GenBank/DDBJ whole genome shotgun (WGS) entry which is preliminary data.</text>
</comment>
<dbReference type="Proteomes" id="UP001291623">
    <property type="component" value="Unassembled WGS sequence"/>
</dbReference>
<proteinExistence type="predicted"/>
<evidence type="ECO:0000256" key="1">
    <source>
        <dbReference type="SAM" id="MobiDB-lite"/>
    </source>
</evidence>
<gene>
    <name evidence="2" type="ORF">RND71_021008</name>
</gene>
<evidence type="ECO:0000313" key="3">
    <source>
        <dbReference type="Proteomes" id="UP001291623"/>
    </source>
</evidence>
<sequence length="52" mass="5582">MKDYGVGSSMASDGDSNSEEESPDFVIPLGTNVVKINDDQTTLVAPRRGRPK</sequence>
<keyword evidence="3" id="KW-1185">Reference proteome</keyword>
<reference evidence="2" key="1">
    <citation type="submission" date="2023-12" db="EMBL/GenBank/DDBJ databases">
        <title>Genome assembly of Anisodus tanguticus.</title>
        <authorList>
            <person name="Wang Y.-J."/>
        </authorList>
    </citation>
    <scope>NUCLEOTIDE SEQUENCE</scope>
    <source>
        <strain evidence="2">KB-2021</strain>
        <tissue evidence="2">Leaf</tissue>
    </source>
</reference>
<name>A0AAE1VET0_9SOLA</name>
<feature type="region of interest" description="Disordered" evidence="1">
    <location>
        <begin position="1"/>
        <end position="28"/>
    </location>
</feature>
<dbReference type="AlphaFoldDB" id="A0AAE1VET0"/>
<organism evidence="2 3">
    <name type="scientific">Anisodus tanguticus</name>
    <dbReference type="NCBI Taxonomy" id="243964"/>
    <lineage>
        <taxon>Eukaryota</taxon>
        <taxon>Viridiplantae</taxon>
        <taxon>Streptophyta</taxon>
        <taxon>Embryophyta</taxon>
        <taxon>Tracheophyta</taxon>
        <taxon>Spermatophyta</taxon>
        <taxon>Magnoliopsida</taxon>
        <taxon>eudicotyledons</taxon>
        <taxon>Gunneridae</taxon>
        <taxon>Pentapetalae</taxon>
        <taxon>asterids</taxon>
        <taxon>lamiids</taxon>
        <taxon>Solanales</taxon>
        <taxon>Solanaceae</taxon>
        <taxon>Solanoideae</taxon>
        <taxon>Hyoscyameae</taxon>
        <taxon>Anisodus</taxon>
    </lineage>
</organism>